<evidence type="ECO:0000256" key="3">
    <source>
        <dbReference type="PIRSR" id="PIRSR603782-2"/>
    </source>
</evidence>
<sequence>MRVVFQPETAMTYPLRSLLAATLFTALTTPVTLAEQAAPAAAPETTTPAATSETTASAATAEIAADAVPTGTAVPTAPPVIGDTYHFALTGPEDKPVTDADAPFADKYLLLAFGFTSCPDVCPTTLYEFGEMLKKVKEPDVIQPVFISIDPLRDNSKVLNQYTNYFSPRIIGLTGDMPTIEATAKRFNATFGYRHKGKKVTPPDLPQGYTVYHSTMIYLLSPKREMIDVFDYQSGADKLARDIEKAIAKDRGDKA</sequence>
<evidence type="ECO:0000256" key="2">
    <source>
        <dbReference type="PIRSR" id="PIRSR603782-1"/>
    </source>
</evidence>
<dbReference type="CDD" id="cd02968">
    <property type="entry name" value="SCO"/>
    <property type="match status" value="1"/>
</dbReference>
<dbReference type="STRING" id="797473.HMPREF9080_00784"/>
<dbReference type="Proteomes" id="UP000004750">
    <property type="component" value="Unassembled WGS sequence"/>
</dbReference>
<dbReference type="AlphaFoldDB" id="G9ZDF0"/>
<evidence type="ECO:0000256" key="4">
    <source>
        <dbReference type="SAM" id="SignalP"/>
    </source>
</evidence>
<feature type="binding site" evidence="2">
    <location>
        <position position="213"/>
    </location>
    <ligand>
        <name>Cu cation</name>
        <dbReference type="ChEBI" id="CHEBI:23378"/>
    </ligand>
</feature>
<protein>
    <submittedName>
        <fullName evidence="5">SCO1/SenC</fullName>
    </submittedName>
</protein>
<proteinExistence type="inferred from homology"/>
<comment type="caution">
    <text evidence="5">The sequence shown here is derived from an EMBL/GenBank/DDBJ whole genome shotgun (WGS) entry which is preliminary data.</text>
</comment>
<keyword evidence="3" id="KW-1015">Disulfide bond</keyword>
<keyword evidence="2" id="KW-0186">Copper</keyword>
<dbReference type="HOGENOM" id="CLU_050131_3_1_6"/>
<dbReference type="PANTHER" id="PTHR12151:SF25">
    <property type="entry name" value="LINALOOL DEHYDRATASE_ISOMERASE DOMAIN-CONTAINING PROTEIN"/>
    <property type="match status" value="1"/>
</dbReference>
<dbReference type="PATRIC" id="fig|797473.3.peg.634"/>
<dbReference type="FunFam" id="3.40.30.10:FF:000013">
    <property type="entry name" value="Blast:Protein SCO1 homolog, mitochondrial"/>
    <property type="match status" value="1"/>
</dbReference>
<dbReference type="GO" id="GO:0046872">
    <property type="term" value="F:metal ion binding"/>
    <property type="evidence" value="ECO:0007669"/>
    <property type="project" value="UniProtKB-KW"/>
</dbReference>
<feature type="disulfide bond" description="Redox-active" evidence="3">
    <location>
        <begin position="118"/>
        <end position="122"/>
    </location>
</feature>
<dbReference type="EMBL" id="AGCM01000042">
    <property type="protein sequence ID" value="EHM55276.1"/>
    <property type="molecule type" value="Genomic_DNA"/>
</dbReference>
<evidence type="ECO:0000313" key="5">
    <source>
        <dbReference type="EMBL" id="EHM55276.1"/>
    </source>
</evidence>
<organism evidence="5 6">
    <name type="scientific">Cardiobacterium valvarum F0432</name>
    <dbReference type="NCBI Taxonomy" id="797473"/>
    <lineage>
        <taxon>Bacteria</taxon>
        <taxon>Pseudomonadati</taxon>
        <taxon>Pseudomonadota</taxon>
        <taxon>Gammaproteobacteria</taxon>
        <taxon>Cardiobacteriales</taxon>
        <taxon>Cardiobacteriaceae</taxon>
        <taxon>Cardiobacterium</taxon>
    </lineage>
</organism>
<keyword evidence="4" id="KW-0732">Signal</keyword>
<dbReference type="SUPFAM" id="SSF52833">
    <property type="entry name" value="Thioredoxin-like"/>
    <property type="match status" value="1"/>
</dbReference>
<name>G9ZDF0_9GAMM</name>
<accession>G9ZDF0</accession>
<evidence type="ECO:0000313" key="6">
    <source>
        <dbReference type="Proteomes" id="UP000004750"/>
    </source>
</evidence>
<gene>
    <name evidence="5" type="ORF">HMPREF9080_00784</name>
</gene>
<feature type="chain" id="PRO_5003529914" evidence="4">
    <location>
        <begin position="35"/>
        <end position="255"/>
    </location>
</feature>
<evidence type="ECO:0000256" key="1">
    <source>
        <dbReference type="ARBA" id="ARBA00010996"/>
    </source>
</evidence>
<feature type="binding site" evidence="2">
    <location>
        <position position="118"/>
    </location>
    <ligand>
        <name>Cu cation</name>
        <dbReference type="ChEBI" id="CHEBI:23378"/>
    </ligand>
</feature>
<dbReference type="Pfam" id="PF02630">
    <property type="entry name" value="SCO1-SenC"/>
    <property type="match status" value="1"/>
</dbReference>
<feature type="signal peptide" evidence="4">
    <location>
        <begin position="1"/>
        <end position="34"/>
    </location>
</feature>
<dbReference type="Gene3D" id="3.40.30.10">
    <property type="entry name" value="Glutaredoxin"/>
    <property type="match status" value="1"/>
</dbReference>
<dbReference type="InterPro" id="IPR003782">
    <property type="entry name" value="SCO1/SenC"/>
</dbReference>
<dbReference type="InterPro" id="IPR036249">
    <property type="entry name" value="Thioredoxin-like_sf"/>
</dbReference>
<keyword evidence="2" id="KW-0479">Metal-binding</keyword>
<feature type="binding site" evidence="2">
    <location>
        <position position="122"/>
    </location>
    <ligand>
        <name>Cu cation</name>
        <dbReference type="ChEBI" id="CHEBI:23378"/>
    </ligand>
</feature>
<reference evidence="5 6" key="1">
    <citation type="submission" date="2011-08" db="EMBL/GenBank/DDBJ databases">
        <authorList>
            <person name="Weinstock G."/>
            <person name="Sodergren E."/>
            <person name="Clifton S."/>
            <person name="Fulton L."/>
            <person name="Fulton B."/>
            <person name="Courtney L."/>
            <person name="Fronick C."/>
            <person name="Harrison M."/>
            <person name="Strong C."/>
            <person name="Farmer C."/>
            <person name="Delahaunty K."/>
            <person name="Markovic C."/>
            <person name="Hall O."/>
            <person name="Minx P."/>
            <person name="Tomlinson C."/>
            <person name="Mitreva M."/>
            <person name="Hou S."/>
            <person name="Chen J."/>
            <person name="Wollam A."/>
            <person name="Pepin K.H."/>
            <person name="Johnson M."/>
            <person name="Bhonagiri V."/>
            <person name="Zhang X."/>
            <person name="Suruliraj S."/>
            <person name="Warren W."/>
            <person name="Chinwalla A."/>
            <person name="Mardis E.R."/>
            <person name="Wilson R.K."/>
        </authorList>
    </citation>
    <scope>NUCLEOTIDE SEQUENCE [LARGE SCALE GENOMIC DNA]</scope>
    <source>
        <strain evidence="5 6">F0432</strain>
    </source>
</reference>
<dbReference type="PANTHER" id="PTHR12151">
    <property type="entry name" value="ELECTRON TRANSPORT PROTIN SCO1/SENC FAMILY MEMBER"/>
    <property type="match status" value="1"/>
</dbReference>
<comment type="similarity">
    <text evidence="1">Belongs to the SCO1/2 family.</text>
</comment>